<accession>A0A225E1F1</accession>
<sequence length="47" mass="5039">MAVVLAKHPARRRGVTAVQSVNLTALDNVLRFTAEIQTIYGSTVVNG</sequence>
<reference evidence="2" key="1">
    <citation type="submission" date="2017-06" db="EMBL/GenBank/DDBJ databases">
        <title>Genome analysis of Fimbriiglobus ruber SP5, the first member of the order Planctomycetales with confirmed chitinolytic capability.</title>
        <authorList>
            <person name="Ravin N.V."/>
            <person name="Rakitin A.L."/>
            <person name="Ivanova A.A."/>
            <person name="Beletsky A.V."/>
            <person name="Kulichevskaya I.S."/>
            <person name="Mardanov A.V."/>
            <person name="Dedysh S.N."/>
        </authorList>
    </citation>
    <scope>NUCLEOTIDE SEQUENCE [LARGE SCALE GENOMIC DNA]</scope>
    <source>
        <strain evidence="2">SP5</strain>
    </source>
</reference>
<dbReference type="EMBL" id="NIDE01000001">
    <property type="protein sequence ID" value="OWK47550.1"/>
    <property type="molecule type" value="Genomic_DNA"/>
</dbReference>
<evidence type="ECO:0000313" key="2">
    <source>
        <dbReference type="Proteomes" id="UP000214646"/>
    </source>
</evidence>
<dbReference type="AlphaFoldDB" id="A0A225E1F1"/>
<gene>
    <name evidence="1" type="ORF">FRUB_01249</name>
</gene>
<proteinExistence type="predicted"/>
<keyword evidence="2" id="KW-1185">Reference proteome</keyword>
<evidence type="ECO:0000313" key="1">
    <source>
        <dbReference type="EMBL" id="OWK47550.1"/>
    </source>
</evidence>
<name>A0A225E1F1_9BACT</name>
<organism evidence="1 2">
    <name type="scientific">Fimbriiglobus ruber</name>
    <dbReference type="NCBI Taxonomy" id="1908690"/>
    <lineage>
        <taxon>Bacteria</taxon>
        <taxon>Pseudomonadati</taxon>
        <taxon>Planctomycetota</taxon>
        <taxon>Planctomycetia</taxon>
        <taxon>Gemmatales</taxon>
        <taxon>Gemmataceae</taxon>
        <taxon>Fimbriiglobus</taxon>
    </lineage>
</organism>
<comment type="caution">
    <text evidence="1">The sequence shown here is derived from an EMBL/GenBank/DDBJ whole genome shotgun (WGS) entry which is preliminary data.</text>
</comment>
<protein>
    <submittedName>
        <fullName evidence="1">Uncharacterized protein</fullName>
    </submittedName>
</protein>
<dbReference type="Proteomes" id="UP000214646">
    <property type="component" value="Unassembled WGS sequence"/>
</dbReference>